<evidence type="ECO:0000256" key="1">
    <source>
        <dbReference type="SAM" id="MobiDB-lite"/>
    </source>
</evidence>
<feature type="compositionally biased region" description="Basic and acidic residues" evidence="1">
    <location>
        <begin position="32"/>
        <end position="42"/>
    </location>
</feature>
<evidence type="ECO:0000313" key="3">
    <source>
        <dbReference type="Proteomes" id="UP000613177"/>
    </source>
</evidence>
<dbReference type="EMBL" id="JAEPRE010000030">
    <property type="protein sequence ID" value="KAG2235571.1"/>
    <property type="molecule type" value="Genomic_DNA"/>
</dbReference>
<accession>A0A8H7SV16</accession>
<feature type="region of interest" description="Disordered" evidence="1">
    <location>
        <begin position="18"/>
        <end position="42"/>
    </location>
</feature>
<dbReference type="AlphaFoldDB" id="A0A8H7SV16"/>
<reference evidence="2" key="1">
    <citation type="submission" date="2021-01" db="EMBL/GenBank/DDBJ databases">
        <title>Metabolic potential, ecology and presence of endohyphal bacteria is reflected in genomic diversity of Mucoromycotina.</title>
        <authorList>
            <person name="Muszewska A."/>
            <person name="Okrasinska A."/>
            <person name="Steczkiewicz K."/>
            <person name="Drgas O."/>
            <person name="Orlowska M."/>
            <person name="Perlinska-Lenart U."/>
            <person name="Aleksandrzak-Piekarczyk T."/>
            <person name="Szatraj K."/>
            <person name="Zielenkiewicz U."/>
            <person name="Pilsyk S."/>
            <person name="Malc E."/>
            <person name="Mieczkowski P."/>
            <person name="Kruszewska J.S."/>
            <person name="Biernat P."/>
            <person name="Pawlowska J."/>
        </authorList>
    </citation>
    <scope>NUCLEOTIDE SEQUENCE</scope>
    <source>
        <strain evidence="2">WA0000018081</strain>
    </source>
</reference>
<dbReference type="Proteomes" id="UP000613177">
    <property type="component" value="Unassembled WGS sequence"/>
</dbReference>
<sequence>MRTKCNLSLKRAEILQELKLPDSSDDEEESESESKKGNSKRKQECLKAFAEENFGKLEVPEKAKHSNRKVTEGFILLIDDGVAIKDAAATTGIKLSSAYNYRKLRVMNPNNGVPYRNKRGRKEPCYKLKDVHADFIIKHIDVHSTANLMQIKDLLCEEFPGLEISKSALHRFMKNVCALSMKRLEKIPAKKKRS</sequence>
<organism evidence="2 3">
    <name type="scientific">Thamnidium elegans</name>
    <dbReference type="NCBI Taxonomy" id="101142"/>
    <lineage>
        <taxon>Eukaryota</taxon>
        <taxon>Fungi</taxon>
        <taxon>Fungi incertae sedis</taxon>
        <taxon>Mucoromycota</taxon>
        <taxon>Mucoromycotina</taxon>
        <taxon>Mucoromycetes</taxon>
        <taxon>Mucorales</taxon>
        <taxon>Mucorineae</taxon>
        <taxon>Mucoraceae</taxon>
        <taxon>Thamnidium</taxon>
    </lineage>
</organism>
<gene>
    <name evidence="2" type="ORF">INT48_002345</name>
</gene>
<keyword evidence="3" id="KW-1185">Reference proteome</keyword>
<proteinExistence type="predicted"/>
<comment type="caution">
    <text evidence="2">The sequence shown here is derived from an EMBL/GenBank/DDBJ whole genome shotgun (WGS) entry which is preliminary data.</text>
</comment>
<evidence type="ECO:0000313" key="2">
    <source>
        <dbReference type="EMBL" id="KAG2235571.1"/>
    </source>
</evidence>
<name>A0A8H7SV16_9FUNG</name>
<protein>
    <submittedName>
        <fullName evidence="2">Uncharacterized protein</fullName>
    </submittedName>
</protein>